<evidence type="ECO:0000256" key="1">
    <source>
        <dbReference type="ARBA" id="ARBA00004167"/>
    </source>
</evidence>
<reference evidence="7" key="3">
    <citation type="submission" date="2025-09" db="UniProtKB">
        <authorList>
            <consortium name="Ensembl"/>
        </authorList>
    </citation>
    <scope>IDENTIFICATION</scope>
</reference>
<dbReference type="GO" id="GO:0005634">
    <property type="term" value="C:nucleus"/>
    <property type="evidence" value="ECO:0007669"/>
    <property type="project" value="TreeGrafter"/>
</dbReference>
<dbReference type="Ensembl" id="ENSHHUT00000023201.1">
    <property type="protein sequence ID" value="ENSHHUP00000022355.1"/>
    <property type="gene ID" value="ENSHHUG00000014008.1"/>
</dbReference>
<dbReference type="GeneTree" id="ENSGT00940000173026"/>
<evidence type="ECO:0000256" key="6">
    <source>
        <dbReference type="ARBA" id="ARBA00023242"/>
    </source>
</evidence>
<proteinExistence type="inferred from homology"/>
<dbReference type="AlphaFoldDB" id="A0A4W5L9A4"/>
<reference evidence="7" key="2">
    <citation type="submission" date="2025-08" db="UniProtKB">
        <authorList>
            <consortium name="Ensembl"/>
        </authorList>
    </citation>
    <scope>IDENTIFICATION</scope>
</reference>
<keyword evidence="5" id="KW-0804">Transcription</keyword>
<keyword evidence="6" id="KW-0539">Nucleus</keyword>
<organism evidence="7 8">
    <name type="scientific">Hucho hucho</name>
    <name type="common">huchen</name>
    <dbReference type="NCBI Taxonomy" id="62062"/>
    <lineage>
        <taxon>Eukaryota</taxon>
        <taxon>Metazoa</taxon>
        <taxon>Chordata</taxon>
        <taxon>Craniata</taxon>
        <taxon>Vertebrata</taxon>
        <taxon>Euteleostomi</taxon>
        <taxon>Actinopterygii</taxon>
        <taxon>Neopterygii</taxon>
        <taxon>Teleostei</taxon>
        <taxon>Protacanthopterygii</taxon>
        <taxon>Salmoniformes</taxon>
        <taxon>Salmonidae</taxon>
        <taxon>Salmoninae</taxon>
        <taxon>Hucho</taxon>
    </lineage>
</organism>
<evidence type="ECO:0000256" key="5">
    <source>
        <dbReference type="ARBA" id="ARBA00023163"/>
    </source>
</evidence>
<keyword evidence="4" id="KW-0238">DNA-binding</keyword>
<dbReference type="PANTHER" id="PTHR46164">
    <property type="entry name" value="ATF6, ISOFORM C"/>
    <property type="match status" value="1"/>
</dbReference>
<dbReference type="InterPro" id="IPR051882">
    <property type="entry name" value="ATF_bZIP_TF"/>
</dbReference>
<sequence length="90" mass="10015">MVSFRRDHLLLPATNHSKGRRPKMSLVLPAINVNDSVIKDDKFEVMMQIDCEVMDTKILHIKTSSIPEFLRANTTDFQAAASVGVLSDSA</sequence>
<dbReference type="Proteomes" id="UP000314982">
    <property type="component" value="Unassembled WGS sequence"/>
</dbReference>
<evidence type="ECO:0000256" key="4">
    <source>
        <dbReference type="ARBA" id="ARBA00023125"/>
    </source>
</evidence>
<accession>A0A4W5L9A4</accession>
<protein>
    <submittedName>
        <fullName evidence="7">Uncharacterized protein</fullName>
    </submittedName>
</protein>
<evidence type="ECO:0000313" key="7">
    <source>
        <dbReference type="Ensembl" id="ENSHHUP00000022355.1"/>
    </source>
</evidence>
<dbReference type="GO" id="GO:0030968">
    <property type="term" value="P:endoplasmic reticulum unfolded protein response"/>
    <property type="evidence" value="ECO:0007669"/>
    <property type="project" value="TreeGrafter"/>
</dbReference>
<dbReference type="GO" id="GO:0000981">
    <property type="term" value="F:DNA-binding transcription factor activity, RNA polymerase II-specific"/>
    <property type="evidence" value="ECO:0007669"/>
    <property type="project" value="TreeGrafter"/>
</dbReference>
<reference evidence="8" key="1">
    <citation type="submission" date="2018-06" db="EMBL/GenBank/DDBJ databases">
        <title>Genome assembly of Danube salmon.</title>
        <authorList>
            <person name="Macqueen D.J."/>
            <person name="Gundappa M.K."/>
        </authorList>
    </citation>
    <scope>NUCLEOTIDE SEQUENCE [LARGE SCALE GENOMIC DNA]</scope>
</reference>
<dbReference type="GO" id="GO:0016020">
    <property type="term" value="C:membrane"/>
    <property type="evidence" value="ECO:0007669"/>
    <property type="project" value="UniProtKB-SubCell"/>
</dbReference>
<dbReference type="PANTHER" id="PTHR46164:SF1">
    <property type="entry name" value="CYCLIC AMP-DEPENDENT TRANSCRIPTION FACTOR ATF-6 ALPHA"/>
    <property type="match status" value="1"/>
</dbReference>
<evidence type="ECO:0000256" key="3">
    <source>
        <dbReference type="ARBA" id="ARBA00023015"/>
    </source>
</evidence>
<evidence type="ECO:0000256" key="2">
    <source>
        <dbReference type="ARBA" id="ARBA00009050"/>
    </source>
</evidence>
<name>A0A4W5L9A4_9TELE</name>
<keyword evidence="3" id="KW-0805">Transcription regulation</keyword>
<comment type="subcellular location">
    <subcellularLocation>
        <location evidence="1">Membrane</location>
        <topology evidence="1">Single-pass membrane protein</topology>
    </subcellularLocation>
</comment>
<evidence type="ECO:0000313" key="8">
    <source>
        <dbReference type="Proteomes" id="UP000314982"/>
    </source>
</evidence>
<comment type="similarity">
    <text evidence="2">Belongs to the bZIP family. ATF subfamily.</text>
</comment>
<dbReference type="GO" id="GO:0000978">
    <property type="term" value="F:RNA polymerase II cis-regulatory region sequence-specific DNA binding"/>
    <property type="evidence" value="ECO:0007669"/>
    <property type="project" value="TreeGrafter"/>
</dbReference>
<dbReference type="STRING" id="62062.ENSHHUP00000022355"/>
<keyword evidence="8" id="KW-1185">Reference proteome</keyword>